<reference evidence="1 2" key="1">
    <citation type="submission" date="2019-05" db="EMBL/GenBank/DDBJ databases">
        <title>Microbulbifer harenosus sp. nov., an alginate-degrading bacterium isolated from coastal sand.</title>
        <authorList>
            <person name="Huang H."/>
            <person name="Mo K."/>
            <person name="Bao S."/>
        </authorList>
    </citation>
    <scope>NUCLEOTIDE SEQUENCE [LARGE SCALE GENOMIC DNA]</scope>
    <source>
        <strain evidence="1 2">HB161719</strain>
    </source>
</reference>
<evidence type="ECO:0000313" key="2">
    <source>
        <dbReference type="Proteomes" id="UP000306791"/>
    </source>
</evidence>
<dbReference type="EMBL" id="VANI01000022">
    <property type="protein sequence ID" value="TLM74336.1"/>
    <property type="molecule type" value="Genomic_DNA"/>
</dbReference>
<organism evidence="1 2">
    <name type="scientific">Microbulbifer harenosus</name>
    <dbReference type="NCBI Taxonomy" id="2576840"/>
    <lineage>
        <taxon>Bacteria</taxon>
        <taxon>Pseudomonadati</taxon>
        <taxon>Pseudomonadota</taxon>
        <taxon>Gammaproteobacteria</taxon>
        <taxon>Cellvibrionales</taxon>
        <taxon>Microbulbiferaceae</taxon>
        <taxon>Microbulbifer</taxon>
    </lineage>
</organism>
<proteinExistence type="predicted"/>
<dbReference type="Proteomes" id="UP000306791">
    <property type="component" value="Unassembled WGS sequence"/>
</dbReference>
<protein>
    <submittedName>
        <fullName evidence="1">Uncharacterized protein</fullName>
    </submittedName>
</protein>
<dbReference type="RefSeq" id="WP_138237121.1">
    <property type="nucleotide sequence ID" value="NZ_CP185860.1"/>
</dbReference>
<comment type="caution">
    <text evidence="1">The sequence shown here is derived from an EMBL/GenBank/DDBJ whole genome shotgun (WGS) entry which is preliminary data.</text>
</comment>
<accession>A0ABY2UDG5</accession>
<sequence>MPIINRPVRFFSGILTAHLPAATTQDHPDCNFTDMCDGDFIIFAAVAGQQHHYLAAPWVSAPF</sequence>
<evidence type="ECO:0000313" key="1">
    <source>
        <dbReference type="EMBL" id="TLM74336.1"/>
    </source>
</evidence>
<gene>
    <name evidence="1" type="ORF">FDY93_17915</name>
</gene>
<keyword evidence="2" id="KW-1185">Reference proteome</keyword>
<name>A0ABY2UDG5_9GAMM</name>